<proteinExistence type="predicted"/>
<dbReference type="OrthoDB" id="5506143at2"/>
<sequence length="394" mass="45712">MYLPMLMLHDKYVNHLDIIDKIKESVGGYQAYVAAGWVVATILSNPIFEEFKCFPILFVHGKRESGKSTFMRWIMNFFGIETEGIGLAETSQNFIARALSYYSSLGVWFDEYRNEPKVTAKDGFFRSAYNRQYAGKGTTTAFQTRGFDVSGTIAISGEELPRDNGLFTRCVILQMSAYKRSREHYDWLNQNSHTFSGLTYYVIMEWFYDDRKVQMVIKNIKDLKAVLIKKGISDRTAENWAICAGAFDAVIKQDDDFIRWVEKACQEIKLSSEQEHMLNQFWEDLGYLISKNELNSKHFYVGRDPKYGIDSDLLYIWFPAVYTEWALHYRKKTGREPFNKVSILKNIREEPYFVDNNALKRFGNDVRKALVINLSEATDEIREIAENFAEVAGN</sequence>
<comment type="caution">
    <text evidence="1">The sequence shown here is derived from an EMBL/GenBank/DDBJ whole genome shotgun (WGS) entry which is preliminary data.</text>
</comment>
<name>A0A4Y7RWL7_9FIRM</name>
<accession>A0A4Y7RWL7</accession>
<dbReference type="Proteomes" id="UP000297597">
    <property type="component" value="Unassembled WGS sequence"/>
</dbReference>
<evidence type="ECO:0000313" key="2">
    <source>
        <dbReference type="Proteomes" id="UP000297597"/>
    </source>
</evidence>
<evidence type="ECO:0000313" key="1">
    <source>
        <dbReference type="EMBL" id="TEB13398.1"/>
    </source>
</evidence>
<dbReference type="RefSeq" id="WP_134212184.1">
    <property type="nucleotide sequence ID" value="NZ_QFFZ01000002.1"/>
</dbReference>
<evidence type="ECO:0008006" key="3">
    <source>
        <dbReference type="Google" id="ProtNLM"/>
    </source>
</evidence>
<dbReference type="EMBL" id="QFFZ01000002">
    <property type="protein sequence ID" value="TEB13398.1"/>
    <property type="molecule type" value="Genomic_DNA"/>
</dbReference>
<dbReference type="AlphaFoldDB" id="A0A4Y7RWL7"/>
<gene>
    <name evidence="1" type="ORF">Pmgp_00292</name>
</gene>
<reference evidence="1 2" key="1">
    <citation type="journal article" date="2018" name="Environ. Microbiol.">
        <title>Novel energy conservation strategies and behaviour of Pelotomaculum schinkii driving syntrophic propionate catabolism.</title>
        <authorList>
            <person name="Hidalgo-Ahumada C.A.P."/>
            <person name="Nobu M.K."/>
            <person name="Narihiro T."/>
            <person name="Tamaki H."/>
            <person name="Liu W.T."/>
            <person name="Kamagata Y."/>
            <person name="Stams A.J.M."/>
            <person name="Imachi H."/>
            <person name="Sousa D.Z."/>
        </authorList>
    </citation>
    <scope>NUCLEOTIDE SEQUENCE [LARGE SCALE GENOMIC DNA]</scope>
    <source>
        <strain evidence="1 2">MGP</strain>
    </source>
</reference>
<organism evidence="1 2">
    <name type="scientific">Pelotomaculum propionicicum</name>
    <dbReference type="NCBI Taxonomy" id="258475"/>
    <lineage>
        <taxon>Bacteria</taxon>
        <taxon>Bacillati</taxon>
        <taxon>Bacillota</taxon>
        <taxon>Clostridia</taxon>
        <taxon>Eubacteriales</taxon>
        <taxon>Desulfotomaculaceae</taxon>
        <taxon>Pelotomaculum</taxon>
    </lineage>
</organism>
<keyword evidence="2" id="KW-1185">Reference proteome</keyword>
<protein>
    <recommendedName>
        <fullName evidence="3">DUF927 domain-containing protein</fullName>
    </recommendedName>
</protein>